<evidence type="ECO:0000313" key="2">
    <source>
        <dbReference type="EMBL" id="MBD2773046.1"/>
    </source>
</evidence>
<dbReference type="EMBL" id="JACXAE010000049">
    <property type="protein sequence ID" value="MBD2773046.1"/>
    <property type="molecule type" value="Genomic_DNA"/>
</dbReference>
<dbReference type="InterPro" id="IPR001962">
    <property type="entry name" value="Asn_synthase"/>
</dbReference>
<dbReference type="Pfam" id="PF00733">
    <property type="entry name" value="Asn_synthase"/>
    <property type="match status" value="1"/>
</dbReference>
<feature type="domain" description="Asparagine synthetase" evidence="1">
    <location>
        <begin position="2"/>
        <end position="73"/>
    </location>
</feature>
<dbReference type="AlphaFoldDB" id="A0A8J6XLF8"/>
<protein>
    <recommendedName>
        <fullName evidence="1">Asparagine synthetase domain-containing protein</fullName>
    </recommendedName>
</protein>
<dbReference type="GO" id="GO:0006529">
    <property type="term" value="P:asparagine biosynthetic process"/>
    <property type="evidence" value="ECO:0007669"/>
    <property type="project" value="InterPro"/>
</dbReference>
<accession>A0A8J6XLF8</accession>
<keyword evidence="3" id="KW-1185">Reference proteome</keyword>
<comment type="caution">
    <text evidence="2">The sequence shown here is derived from an EMBL/GenBank/DDBJ whole genome shotgun (WGS) entry which is preliminary data.</text>
</comment>
<evidence type="ECO:0000259" key="1">
    <source>
        <dbReference type="Pfam" id="PF00733"/>
    </source>
</evidence>
<gene>
    <name evidence="2" type="ORF">ICL16_13430</name>
</gene>
<sequence>MTEKYVLREAAKPFLTDTVYRRQKHPYVAPPPGQRLNESFNELIQDTMRGSVMASVPLYDQAKVIALLDKLPEMDNNQHIFLDIVLMKLLSTCFLHERFGLTVK</sequence>
<organism evidence="2 3">
    <name type="scientific">Iningainema tapete BLCC-T55</name>
    <dbReference type="NCBI Taxonomy" id="2748662"/>
    <lineage>
        <taxon>Bacteria</taxon>
        <taxon>Bacillati</taxon>
        <taxon>Cyanobacteriota</taxon>
        <taxon>Cyanophyceae</taxon>
        <taxon>Nostocales</taxon>
        <taxon>Scytonemataceae</taxon>
        <taxon>Iningainema tapete</taxon>
    </lineage>
</organism>
<name>A0A8J6XLF8_9CYAN</name>
<reference evidence="2" key="1">
    <citation type="submission" date="2020-09" db="EMBL/GenBank/DDBJ databases">
        <title>Iningainema tapete sp. nov. (Scytonemataceae, Cyanobacteria) from greenhouses in central Florida (USA) produces two types of nodularin with biosynthetic potential for microcystin-LR and anabaenopeptins.</title>
        <authorList>
            <person name="Berthold D.E."/>
            <person name="Lefler F.W."/>
            <person name="Huang I.-S."/>
            <person name="Abdulla H."/>
            <person name="Zimba P.V."/>
            <person name="Laughinghouse H.D. IV."/>
        </authorList>
    </citation>
    <scope>NUCLEOTIDE SEQUENCE</scope>
    <source>
        <strain evidence="2">BLCCT55</strain>
    </source>
</reference>
<evidence type="ECO:0000313" key="3">
    <source>
        <dbReference type="Proteomes" id="UP000629098"/>
    </source>
</evidence>
<proteinExistence type="predicted"/>
<dbReference type="Proteomes" id="UP000629098">
    <property type="component" value="Unassembled WGS sequence"/>
</dbReference>
<dbReference type="GO" id="GO:0004066">
    <property type="term" value="F:asparagine synthase (glutamine-hydrolyzing) activity"/>
    <property type="evidence" value="ECO:0007669"/>
    <property type="project" value="InterPro"/>
</dbReference>